<name>A0A0D2Y867_FUSOF</name>
<dbReference type="Proteomes" id="UP000002489">
    <property type="component" value="Unassembled WGS sequence"/>
</dbReference>
<feature type="region of interest" description="Disordered" evidence="1">
    <location>
        <begin position="1"/>
        <end position="21"/>
    </location>
</feature>
<dbReference type="EnsemblFungi" id="FOXG_12483T0">
    <property type="protein sequence ID" value="FOXG_12483P0"/>
    <property type="gene ID" value="FOXG_12483"/>
</dbReference>
<gene>
    <name evidence="2" type="primary">28955263</name>
</gene>
<dbReference type="VEuPathDB" id="FungiDB:FOXG_12483"/>
<evidence type="ECO:0000256" key="1">
    <source>
        <dbReference type="SAM" id="MobiDB-lite"/>
    </source>
</evidence>
<reference evidence="2" key="2">
    <citation type="submission" date="2025-05" db="UniProtKB">
        <authorList>
            <consortium name="EnsemblFungi"/>
        </authorList>
    </citation>
    <scope>IDENTIFICATION</scope>
    <source>
        <strain evidence="2">4287 / CBS 123668 / FGSC 9935 / NRRL 34936</strain>
    </source>
</reference>
<organism evidence="2 3">
    <name type="scientific">Fusarium oxysporum (strain Fo5176)</name>
    <name type="common">Fusarium vascular wilt</name>
    <dbReference type="NCBI Taxonomy" id="660025"/>
    <lineage>
        <taxon>Eukaryota</taxon>
        <taxon>Fungi</taxon>
        <taxon>Dikarya</taxon>
        <taxon>Ascomycota</taxon>
        <taxon>Pezizomycotina</taxon>
        <taxon>Sordariomycetes</taxon>
        <taxon>Hypocreomycetidae</taxon>
        <taxon>Hypocreales</taxon>
        <taxon>Nectriaceae</taxon>
        <taxon>Fusarium</taxon>
        <taxon>Fusarium oxysporum species complex</taxon>
    </lineage>
</organism>
<evidence type="ECO:0000313" key="3">
    <source>
        <dbReference type="Proteomes" id="UP000002489"/>
    </source>
</evidence>
<dbReference type="VEuPathDB" id="FungiDB:FOXG_14056"/>
<proteinExistence type="predicted"/>
<reference evidence="3" key="1">
    <citation type="journal article" date="2012" name="Mol. Plant Microbe Interact.">
        <title>A highly conserved effector in Fusarium oxysporum is required for full virulence on Arabidopsis.</title>
        <authorList>
            <person name="Thatcher L.F."/>
            <person name="Gardiner D.M."/>
            <person name="Kazan K."/>
            <person name="Manners J."/>
        </authorList>
    </citation>
    <scope>NUCLEOTIDE SEQUENCE [LARGE SCALE GENOMIC DNA]</scope>
    <source>
        <strain evidence="3">Fo5176</strain>
    </source>
</reference>
<feature type="region of interest" description="Disordered" evidence="1">
    <location>
        <begin position="93"/>
        <end position="112"/>
    </location>
</feature>
<feature type="compositionally biased region" description="Low complexity" evidence="1">
    <location>
        <begin position="95"/>
        <end position="112"/>
    </location>
</feature>
<dbReference type="AlphaFoldDB" id="A0A0D2Y867"/>
<dbReference type="EnsemblFungi" id="FOXG_14056T0">
    <property type="protein sequence ID" value="FOXG_14056P0"/>
    <property type="gene ID" value="FOXG_14056"/>
</dbReference>
<sequence length="135" mass="14469">MTVTEEDKSPTSAPESREVPSVAHYPCYYDPDILQPHTAPDPSTPVPLLPTAILEPNKAPHNSQFISSLTSEMVWDTTPMTVPTSVGSLLEWDKSPTTPITTPSATPTPSLSSQSAPNSILLACALIGFVSMFFL</sequence>
<protein>
    <submittedName>
        <fullName evidence="2">Uncharacterized protein</fullName>
    </submittedName>
</protein>
<evidence type="ECO:0000313" key="2">
    <source>
        <dbReference type="EnsemblFungi" id="FOXG_12483P0"/>
    </source>
</evidence>
<accession>A0A0D2Y867</accession>